<dbReference type="SUPFAM" id="SSF48371">
    <property type="entry name" value="ARM repeat"/>
    <property type="match status" value="1"/>
</dbReference>
<sequence length="468" mass="54516">MSDIESKMKCNYDNLLLSNMKHKSIEEGLMDKSSDVYQRIAWYKLKTTIYVLINKVNAVNIGTVRKELLKLNILRGKGIFCQFITQAQIASIKDTHVYATLVAVINYVFPIIGELLLIKCIMQFKIAYDNKNSQCLASVIFIAHLINHSVADEMLAIELLTLLDESSTEITIEIAIVILEICGKKLNEIYGKKMNGVFDKLNYILYNENIDERIQNRIKLILQLKNNGFKVKQIDLVPAADYQITHYLTLEATTDPKNIIDYYHYDSEYELHEKEYKLAVKKTEESESEDDCDYKFDFNSHENYLSKKKEITFVQEVKPEKKTNTSIICLSKTIGYNECAQMMKNDQEIEMRLIFFYCCHEQIFKEDFILKPQLFCQTNKGLSQIITQSQRYLTCQNIDTNKLQNCLKMFAQLLFSGSMSWKMLLVMHENEDETTSSFRSYIKSLFLKLGEHNLRYDNSNLSIQDSNK</sequence>
<dbReference type="GO" id="GO:0016607">
    <property type="term" value="C:nuclear speck"/>
    <property type="evidence" value="ECO:0007669"/>
    <property type="project" value="UniProtKB-SubCell"/>
</dbReference>
<protein>
    <submittedName>
        <fullName evidence="3">Pre-mRNA-splicing factor CWC22</fullName>
    </submittedName>
</protein>
<organism evidence="3">
    <name type="scientific">Sipha flava</name>
    <name type="common">yellow sugarcane aphid</name>
    <dbReference type="NCBI Taxonomy" id="143950"/>
    <lineage>
        <taxon>Eukaryota</taxon>
        <taxon>Metazoa</taxon>
        <taxon>Ecdysozoa</taxon>
        <taxon>Arthropoda</taxon>
        <taxon>Hexapoda</taxon>
        <taxon>Insecta</taxon>
        <taxon>Pterygota</taxon>
        <taxon>Neoptera</taxon>
        <taxon>Paraneoptera</taxon>
        <taxon>Hemiptera</taxon>
        <taxon>Sternorrhyncha</taxon>
        <taxon>Aphidomorpha</taxon>
        <taxon>Aphidoidea</taxon>
        <taxon>Aphididae</taxon>
        <taxon>Sipha</taxon>
    </lineage>
</organism>
<accession>A0A2S2R4M1</accession>
<feature type="domain" description="MIF4G" evidence="2">
    <location>
        <begin position="46"/>
        <end position="228"/>
    </location>
</feature>
<reference evidence="3" key="1">
    <citation type="submission" date="2018-04" db="EMBL/GenBank/DDBJ databases">
        <title>Transcriptome assembly of Sipha flava.</title>
        <authorList>
            <person name="Scully E.D."/>
            <person name="Geib S.M."/>
            <person name="Palmer N.A."/>
            <person name="Koch K."/>
            <person name="Bradshaw J."/>
            <person name="Heng-Moss T."/>
            <person name="Sarath G."/>
        </authorList>
    </citation>
    <scope>NUCLEOTIDE SEQUENCE</scope>
</reference>
<dbReference type="Gene3D" id="1.25.40.180">
    <property type="match status" value="1"/>
</dbReference>
<dbReference type="PANTHER" id="PTHR18034">
    <property type="entry name" value="CELL CYCLE CONTROL PROTEIN CWF22-RELATED"/>
    <property type="match status" value="1"/>
</dbReference>
<dbReference type="OrthoDB" id="1924287at2759"/>
<dbReference type="EMBL" id="GGMS01015670">
    <property type="protein sequence ID" value="MBY84873.1"/>
    <property type="molecule type" value="Transcribed_RNA"/>
</dbReference>
<evidence type="ECO:0000313" key="3">
    <source>
        <dbReference type="EMBL" id="MBY84873.1"/>
    </source>
</evidence>
<comment type="subcellular location">
    <subcellularLocation>
        <location evidence="1">Nucleus speckle</location>
    </subcellularLocation>
</comment>
<dbReference type="InterPro" id="IPR003890">
    <property type="entry name" value="MIF4G-like_typ-3"/>
</dbReference>
<dbReference type="GO" id="GO:0003723">
    <property type="term" value="F:RNA binding"/>
    <property type="evidence" value="ECO:0007669"/>
    <property type="project" value="InterPro"/>
</dbReference>
<dbReference type="GO" id="GO:0071013">
    <property type="term" value="C:catalytic step 2 spliceosome"/>
    <property type="evidence" value="ECO:0007669"/>
    <property type="project" value="TreeGrafter"/>
</dbReference>
<evidence type="ECO:0000259" key="2">
    <source>
        <dbReference type="SMART" id="SM00543"/>
    </source>
</evidence>
<name>A0A2S2R4M1_9HEMI</name>
<dbReference type="GO" id="GO:0000398">
    <property type="term" value="P:mRNA splicing, via spliceosome"/>
    <property type="evidence" value="ECO:0007669"/>
    <property type="project" value="TreeGrafter"/>
</dbReference>
<dbReference type="SMART" id="SM00543">
    <property type="entry name" value="MIF4G"/>
    <property type="match status" value="1"/>
</dbReference>
<proteinExistence type="predicted"/>
<dbReference type="InterPro" id="IPR050781">
    <property type="entry name" value="CWC22_splicing_factor"/>
</dbReference>
<dbReference type="InterPro" id="IPR016024">
    <property type="entry name" value="ARM-type_fold"/>
</dbReference>
<gene>
    <name evidence="3" type="primary">ncm_0</name>
    <name evidence="3" type="ORF">g.133517</name>
</gene>
<dbReference type="AlphaFoldDB" id="A0A2S2R4M1"/>
<dbReference type="PANTHER" id="PTHR18034:SF3">
    <property type="entry name" value="PRE-MRNA-SPLICING FACTOR CWC22 HOMOLOG"/>
    <property type="match status" value="1"/>
</dbReference>
<evidence type="ECO:0000256" key="1">
    <source>
        <dbReference type="ARBA" id="ARBA00004324"/>
    </source>
</evidence>